<evidence type="ECO:0008006" key="4">
    <source>
        <dbReference type="Google" id="ProtNLM"/>
    </source>
</evidence>
<feature type="region of interest" description="Disordered" evidence="1">
    <location>
        <begin position="126"/>
        <end position="147"/>
    </location>
</feature>
<evidence type="ECO:0000313" key="3">
    <source>
        <dbReference type="Proteomes" id="UP001156272"/>
    </source>
</evidence>
<dbReference type="EMBL" id="OP413839">
    <property type="protein sequence ID" value="UYL64914.1"/>
    <property type="molecule type" value="Genomic_DNA"/>
</dbReference>
<proteinExistence type="predicted"/>
<organism evidence="2 3">
    <name type="scientific">Methanophagales virus PBV082</name>
    <dbReference type="NCBI Taxonomy" id="3071307"/>
    <lineage>
        <taxon>Viruses</taxon>
        <taxon>Viruses incertae sedis</taxon>
        <taxon>Itzamnaviridae</taxon>
        <taxon>Pletoitzamnavirus</taxon>
        <taxon>Pletoitzamnavirus pescaderoense</taxon>
    </lineage>
</organism>
<reference evidence="2 3" key="1">
    <citation type="submission" date="2022-09" db="EMBL/GenBank/DDBJ databases">
        <title>Evolutionary Diversification of Methanotrophic Ca. Methanophagales (ANME-1) and Their Expansive Virome.</title>
        <authorList>
            <person name="Laso-Perez R."/>
            <person name="Wu F."/>
            <person name="Cremiere A."/>
            <person name="Speth D.R."/>
            <person name="Magyar J.S."/>
            <person name="Krupovic M."/>
            <person name="Orphan V.J."/>
        </authorList>
    </citation>
    <scope>NUCLEOTIDE SEQUENCE [LARGE SCALE GENOMIC DNA]</scope>
    <source>
        <strain evidence="2">PBV082</strain>
    </source>
</reference>
<feature type="compositionally biased region" description="Basic and acidic residues" evidence="1">
    <location>
        <begin position="135"/>
        <end position="147"/>
    </location>
</feature>
<keyword evidence="3" id="KW-1185">Reference proteome</keyword>
<gene>
    <name evidence="2" type="ORF">EJNHJLOP_00025</name>
</gene>
<protein>
    <recommendedName>
        <fullName evidence="4">C2H2-type domain-containing protein</fullName>
    </recommendedName>
</protein>
<evidence type="ECO:0000313" key="2">
    <source>
        <dbReference type="EMBL" id="UYL64914.1"/>
    </source>
</evidence>
<sequence>MTKVVCDICGKEIDKRAIHLHMRIHEKEKGGVIEDGKLFSYHVLFPDLYCVVKEGSDIHTTPVLALHISSKGGWMIVCDKDGRLMRSEDIDGECYICSGRKEVQKLLKILRKSEGQRKGLFAKVKERMKSRRAKQRQEEERSELSEKSVAELISALKEFAKTRKEGEEENEF</sequence>
<evidence type="ECO:0000256" key="1">
    <source>
        <dbReference type="SAM" id="MobiDB-lite"/>
    </source>
</evidence>
<accession>A0AA46TDP9</accession>
<dbReference type="Proteomes" id="UP001156272">
    <property type="component" value="Segment"/>
</dbReference>
<name>A0AA46TDP9_9VIRU</name>